<dbReference type="EMBL" id="MU853440">
    <property type="protein sequence ID" value="KAK4130229.1"/>
    <property type="molecule type" value="Genomic_DNA"/>
</dbReference>
<comment type="caution">
    <text evidence="1">The sequence shown here is derived from an EMBL/GenBank/DDBJ whole genome shotgun (WGS) entry which is preliminary data.</text>
</comment>
<keyword evidence="2" id="KW-1185">Reference proteome</keyword>
<proteinExistence type="predicted"/>
<reference evidence="1" key="2">
    <citation type="submission" date="2023-05" db="EMBL/GenBank/DDBJ databases">
        <authorList>
            <consortium name="Lawrence Berkeley National Laboratory"/>
            <person name="Steindorff A."/>
            <person name="Hensen N."/>
            <person name="Bonometti L."/>
            <person name="Westerberg I."/>
            <person name="Brannstrom I.O."/>
            <person name="Guillou S."/>
            <person name="Cros-Aarteil S."/>
            <person name="Calhoun S."/>
            <person name="Haridas S."/>
            <person name="Kuo A."/>
            <person name="Mondo S."/>
            <person name="Pangilinan J."/>
            <person name="Riley R."/>
            <person name="Labutti K."/>
            <person name="Andreopoulos B."/>
            <person name="Lipzen A."/>
            <person name="Chen C."/>
            <person name="Yanf M."/>
            <person name="Daum C."/>
            <person name="Ng V."/>
            <person name="Clum A."/>
            <person name="Ohm R."/>
            <person name="Martin F."/>
            <person name="Silar P."/>
            <person name="Natvig D."/>
            <person name="Lalanne C."/>
            <person name="Gautier V."/>
            <person name="Ament-Velasquez S.L."/>
            <person name="Kruys A."/>
            <person name="Hutchinson M.I."/>
            <person name="Powell A.J."/>
            <person name="Barry K."/>
            <person name="Miller A.N."/>
            <person name="Grigoriev I.V."/>
            <person name="Debuchy R."/>
            <person name="Gladieux P."/>
            <person name="Thoren M.H."/>
            <person name="Johannesson H."/>
        </authorList>
    </citation>
    <scope>NUCLEOTIDE SEQUENCE</scope>
    <source>
        <strain evidence="1">CBS 123565</strain>
    </source>
</reference>
<evidence type="ECO:0000313" key="2">
    <source>
        <dbReference type="Proteomes" id="UP001304895"/>
    </source>
</evidence>
<sequence>MDRAGGPHPLGTCAGTLAAWPVVNMEQRIPRARSRACSCMVGYDVPHRRLGMVCDRLSGSVASHHLHPLTRCAMPPSEVRLSVFEFPKTSARRSAVVVTKPVELCSWASLLSVCLCRCVSPNQGYPAPAPMIFVSGLLHRRKPRTGNGRVQVSDIRMRYEHTPFFQGLHERLAIHPRYQCWL</sequence>
<protein>
    <submittedName>
        <fullName evidence="1">Uncharacterized protein</fullName>
    </submittedName>
</protein>
<organism evidence="1 2">
    <name type="scientific">Trichocladium antarcticum</name>
    <dbReference type="NCBI Taxonomy" id="1450529"/>
    <lineage>
        <taxon>Eukaryota</taxon>
        <taxon>Fungi</taxon>
        <taxon>Dikarya</taxon>
        <taxon>Ascomycota</taxon>
        <taxon>Pezizomycotina</taxon>
        <taxon>Sordariomycetes</taxon>
        <taxon>Sordariomycetidae</taxon>
        <taxon>Sordariales</taxon>
        <taxon>Chaetomiaceae</taxon>
        <taxon>Trichocladium</taxon>
    </lineage>
</organism>
<evidence type="ECO:0000313" key="1">
    <source>
        <dbReference type="EMBL" id="KAK4130229.1"/>
    </source>
</evidence>
<dbReference type="Proteomes" id="UP001304895">
    <property type="component" value="Unassembled WGS sequence"/>
</dbReference>
<name>A0AAN6UCL0_9PEZI</name>
<accession>A0AAN6UCL0</accession>
<dbReference type="AlphaFoldDB" id="A0AAN6UCL0"/>
<gene>
    <name evidence="1" type="ORF">BT67DRAFT_238599</name>
</gene>
<reference evidence="1" key="1">
    <citation type="journal article" date="2023" name="Mol. Phylogenet. Evol.">
        <title>Genome-scale phylogeny and comparative genomics of the fungal order Sordariales.</title>
        <authorList>
            <person name="Hensen N."/>
            <person name="Bonometti L."/>
            <person name="Westerberg I."/>
            <person name="Brannstrom I.O."/>
            <person name="Guillou S."/>
            <person name="Cros-Aarteil S."/>
            <person name="Calhoun S."/>
            <person name="Haridas S."/>
            <person name="Kuo A."/>
            <person name="Mondo S."/>
            <person name="Pangilinan J."/>
            <person name="Riley R."/>
            <person name="LaButti K."/>
            <person name="Andreopoulos B."/>
            <person name="Lipzen A."/>
            <person name="Chen C."/>
            <person name="Yan M."/>
            <person name="Daum C."/>
            <person name="Ng V."/>
            <person name="Clum A."/>
            <person name="Steindorff A."/>
            <person name="Ohm R.A."/>
            <person name="Martin F."/>
            <person name="Silar P."/>
            <person name="Natvig D.O."/>
            <person name="Lalanne C."/>
            <person name="Gautier V."/>
            <person name="Ament-Velasquez S.L."/>
            <person name="Kruys A."/>
            <person name="Hutchinson M.I."/>
            <person name="Powell A.J."/>
            <person name="Barry K."/>
            <person name="Miller A.N."/>
            <person name="Grigoriev I.V."/>
            <person name="Debuchy R."/>
            <person name="Gladieux P."/>
            <person name="Hiltunen Thoren M."/>
            <person name="Johannesson H."/>
        </authorList>
    </citation>
    <scope>NUCLEOTIDE SEQUENCE</scope>
    <source>
        <strain evidence="1">CBS 123565</strain>
    </source>
</reference>